<proteinExistence type="predicted"/>
<evidence type="ECO:0000313" key="1">
    <source>
        <dbReference type="EMBL" id="CAF3352553.1"/>
    </source>
</evidence>
<dbReference type="EMBL" id="CAJNXB010004051">
    <property type="protein sequence ID" value="CAF3352553.1"/>
    <property type="molecule type" value="Genomic_DNA"/>
</dbReference>
<dbReference type="Proteomes" id="UP000663873">
    <property type="component" value="Unassembled WGS sequence"/>
</dbReference>
<evidence type="ECO:0000313" key="2">
    <source>
        <dbReference type="EMBL" id="CAF4535264.1"/>
    </source>
</evidence>
<keyword evidence="3" id="KW-1185">Reference proteome</keyword>
<dbReference type="Proteomes" id="UP000663825">
    <property type="component" value="Unassembled WGS sequence"/>
</dbReference>
<dbReference type="AlphaFoldDB" id="A0A820XIX7"/>
<organism evidence="2 3">
    <name type="scientific">Rotaria socialis</name>
    <dbReference type="NCBI Taxonomy" id="392032"/>
    <lineage>
        <taxon>Eukaryota</taxon>
        <taxon>Metazoa</taxon>
        <taxon>Spiralia</taxon>
        <taxon>Gnathifera</taxon>
        <taxon>Rotifera</taxon>
        <taxon>Eurotatoria</taxon>
        <taxon>Bdelloidea</taxon>
        <taxon>Philodinida</taxon>
        <taxon>Philodinidae</taxon>
        <taxon>Rotaria</taxon>
    </lineage>
</organism>
<protein>
    <submittedName>
        <fullName evidence="2">Uncharacterized protein</fullName>
    </submittedName>
</protein>
<dbReference type="Gene3D" id="1.25.40.10">
    <property type="entry name" value="Tetratricopeptide repeat domain"/>
    <property type="match status" value="1"/>
</dbReference>
<gene>
    <name evidence="1" type="ORF">TIS948_LOCUS23416</name>
    <name evidence="2" type="ORF">UJA718_LOCUS28442</name>
</gene>
<dbReference type="OrthoDB" id="343875at2759"/>
<accession>A0A820XIX7</accession>
<comment type="caution">
    <text evidence="2">The sequence shown here is derived from an EMBL/GenBank/DDBJ whole genome shotgun (WGS) entry which is preliminary data.</text>
</comment>
<dbReference type="EMBL" id="CAJOBP010008461">
    <property type="protein sequence ID" value="CAF4535264.1"/>
    <property type="molecule type" value="Genomic_DNA"/>
</dbReference>
<reference evidence="2" key="1">
    <citation type="submission" date="2021-02" db="EMBL/GenBank/DDBJ databases">
        <authorList>
            <person name="Nowell W R."/>
        </authorList>
    </citation>
    <scope>NUCLEOTIDE SEQUENCE</scope>
</reference>
<evidence type="ECO:0000313" key="3">
    <source>
        <dbReference type="Proteomes" id="UP000663873"/>
    </source>
</evidence>
<sequence>MEILASIYGESSDPDQRYQAKEYLEKVTQHDPNDIDSWIQLTEILEGVDLQASVHIVSMSNDNDSENTLKAYMFARENEKYRDGIKILTNIIDKSTDKNEIILYLKHRIRDAFELEDFKMVIQDCQKLNDVGYELDDDKRLLMLLFEAEYKKNQEQMVEKLKQTAIKLNSDPGRALRDCGGLSRQSSFEKN</sequence>
<name>A0A820XIX7_9BILA</name>
<dbReference type="InterPro" id="IPR011990">
    <property type="entry name" value="TPR-like_helical_dom_sf"/>
</dbReference>